<evidence type="ECO:0000313" key="2">
    <source>
        <dbReference type="EMBL" id="MBF4762034.1"/>
    </source>
</evidence>
<dbReference type="AlphaFoldDB" id="A0A930V706"/>
<evidence type="ECO:0000256" key="1">
    <source>
        <dbReference type="RuleBase" id="RU363076"/>
    </source>
</evidence>
<dbReference type="GO" id="GO:0005886">
    <property type="term" value="C:plasma membrane"/>
    <property type="evidence" value="ECO:0007669"/>
    <property type="project" value="UniProtKB-SubCell"/>
</dbReference>
<proteinExistence type="inferred from homology"/>
<name>A0A930V706_9ACTN</name>
<gene>
    <name evidence="2" type="ORF">ISU07_02750</name>
</gene>
<evidence type="ECO:0000313" key="3">
    <source>
        <dbReference type="Proteomes" id="UP000640489"/>
    </source>
</evidence>
<keyword evidence="1" id="KW-1133">Transmembrane helix</keyword>
<dbReference type="RefSeq" id="WP_194705194.1">
    <property type="nucleotide sequence ID" value="NZ_JADKPN010000001.1"/>
</dbReference>
<keyword evidence="1" id="KW-1003">Cell membrane</keyword>
<keyword evidence="1" id="KW-0812">Transmembrane</keyword>
<protein>
    <recommendedName>
        <fullName evidence="1">SURF1-like protein</fullName>
    </recommendedName>
</protein>
<dbReference type="EMBL" id="JADKPN010000001">
    <property type="protein sequence ID" value="MBF4762034.1"/>
    <property type="molecule type" value="Genomic_DNA"/>
</dbReference>
<feature type="transmembrane region" description="Helical" evidence="1">
    <location>
        <begin position="12"/>
        <end position="31"/>
    </location>
</feature>
<dbReference type="Pfam" id="PF02104">
    <property type="entry name" value="SURF1"/>
    <property type="match status" value="1"/>
</dbReference>
<dbReference type="Proteomes" id="UP000640489">
    <property type="component" value="Unassembled WGS sequence"/>
</dbReference>
<keyword evidence="3" id="KW-1185">Reference proteome</keyword>
<reference evidence="2" key="1">
    <citation type="submission" date="2020-11" db="EMBL/GenBank/DDBJ databases">
        <title>Nocardioides sp. nov., isolated from Soil of Cynanchum wilfordii Hemsley rhizosphere.</title>
        <authorList>
            <person name="Lee J.-S."/>
            <person name="Suh M.K."/>
            <person name="Kim J.-S."/>
        </authorList>
    </citation>
    <scope>NUCLEOTIDE SEQUENCE</scope>
    <source>
        <strain evidence="2">KCTC 19275</strain>
    </source>
</reference>
<organism evidence="2 3">
    <name type="scientific">Nocardioides islandensis</name>
    <dbReference type="NCBI Taxonomy" id="433663"/>
    <lineage>
        <taxon>Bacteria</taxon>
        <taxon>Bacillati</taxon>
        <taxon>Actinomycetota</taxon>
        <taxon>Actinomycetes</taxon>
        <taxon>Propionibacteriales</taxon>
        <taxon>Nocardioidaceae</taxon>
        <taxon>Nocardioides</taxon>
    </lineage>
</organism>
<sequence length="244" mass="26594">MPVPVLLRPRVWPAHLLVVAAVVAAGWLGLWQYHGWQDRRADAARDLTHVDPIPLADAIGPDDPFPGRYVGQPVEVRGTWVPDGVVTVTGREQDGRRGIWVVDLLDVGGSLLPVVRGWAEAPVSSVSIVPAAPAEVTGWLQPSESGGAADDDPTDATYPQLRIADLAQRFDQDLYGAYVVERDPPGPLVQADLDALPDASRFTAIRNLLYAFEWWFFGGFAVFVWWRWARETVEAAAGPASGAR</sequence>
<keyword evidence="1" id="KW-0472">Membrane</keyword>
<accession>A0A930V706</accession>
<comment type="subcellular location">
    <subcellularLocation>
        <location evidence="1">Cell membrane</location>
        <topology evidence="1">Multi-pass membrane protein</topology>
    </subcellularLocation>
</comment>
<comment type="similarity">
    <text evidence="1">Belongs to the SURF1 family.</text>
</comment>
<dbReference type="CDD" id="cd06662">
    <property type="entry name" value="SURF1"/>
    <property type="match status" value="1"/>
</dbReference>
<dbReference type="PROSITE" id="PS50895">
    <property type="entry name" value="SURF1"/>
    <property type="match status" value="1"/>
</dbReference>
<feature type="transmembrane region" description="Helical" evidence="1">
    <location>
        <begin position="208"/>
        <end position="228"/>
    </location>
</feature>
<dbReference type="InterPro" id="IPR002994">
    <property type="entry name" value="Surf1/Shy1"/>
</dbReference>
<comment type="caution">
    <text evidence="2">The sequence shown here is derived from an EMBL/GenBank/DDBJ whole genome shotgun (WGS) entry which is preliminary data.</text>
</comment>